<protein>
    <submittedName>
        <fullName evidence="2">Uncharacterized protein</fullName>
    </submittedName>
</protein>
<dbReference type="OrthoDB" id="8248118at2"/>
<keyword evidence="3" id="KW-1185">Reference proteome</keyword>
<keyword evidence="1" id="KW-0732">Signal</keyword>
<reference evidence="2 3" key="1">
    <citation type="submission" date="2019-08" db="EMBL/GenBank/DDBJ databases">
        <title>Bradyrhizobium hipponensis sp. nov., a rhizobium isolated from a Lupinus angustifolius root nodule in Tunisia.</title>
        <authorList>
            <person name="Off K."/>
            <person name="Rejili M."/>
            <person name="Mars M."/>
            <person name="Brachmann A."/>
            <person name="Marin M."/>
        </authorList>
    </citation>
    <scope>NUCLEOTIDE SEQUENCE [LARGE SCALE GENOMIC DNA]</scope>
    <source>
        <strain evidence="2 3">CTAW11</strain>
    </source>
</reference>
<dbReference type="RefSeq" id="WP_148749721.1">
    <property type="nucleotide sequence ID" value="NZ_VSSR01000010.1"/>
</dbReference>
<feature type="signal peptide" evidence="1">
    <location>
        <begin position="1"/>
        <end position="25"/>
    </location>
</feature>
<dbReference type="AlphaFoldDB" id="A0A5S4X3Q2"/>
<dbReference type="Proteomes" id="UP000324853">
    <property type="component" value="Unassembled WGS sequence"/>
</dbReference>
<accession>A0A5S4X3Q2</accession>
<dbReference type="EMBL" id="VSSR01000010">
    <property type="protein sequence ID" value="TYL87026.1"/>
    <property type="molecule type" value="Genomic_DNA"/>
</dbReference>
<evidence type="ECO:0000256" key="1">
    <source>
        <dbReference type="SAM" id="SignalP"/>
    </source>
</evidence>
<comment type="caution">
    <text evidence="2">The sequence shown here is derived from an EMBL/GenBank/DDBJ whole genome shotgun (WGS) entry which is preliminary data.</text>
</comment>
<name>A0A5S4X3Q2_9BRAD</name>
<feature type="chain" id="PRO_5024399225" evidence="1">
    <location>
        <begin position="26"/>
        <end position="135"/>
    </location>
</feature>
<proteinExistence type="predicted"/>
<evidence type="ECO:0000313" key="2">
    <source>
        <dbReference type="EMBL" id="TYL87026.1"/>
    </source>
</evidence>
<gene>
    <name evidence="2" type="ORF">FXB38_05285</name>
</gene>
<sequence length="135" mass="14750">MIFAKRRTSWLVQIGLFALVAPATAAIEPRADSMHMGRASGDLYQWQRIDFRSSGFSRRNTAQIKVAIRANGPSMQGLIRIPGAPASNFDTGKGLTVVDLINAGDDSTGYAEVISPEILFTWTMPNQSFQVFAVD</sequence>
<organism evidence="2 3">
    <name type="scientific">Bradyrhizobium cytisi</name>
    <dbReference type="NCBI Taxonomy" id="515489"/>
    <lineage>
        <taxon>Bacteria</taxon>
        <taxon>Pseudomonadati</taxon>
        <taxon>Pseudomonadota</taxon>
        <taxon>Alphaproteobacteria</taxon>
        <taxon>Hyphomicrobiales</taxon>
        <taxon>Nitrobacteraceae</taxon>
        <taxon>Bradyrhizobium</taxon>
    </lineage>
</organism>
<evidence type="ECO:0000313" key="3">
    <source>
        <dbReference type="Proteomes" id="UP000324853"/>
    </source>
</evidence>